<dbReference type="Proteomes" id="UP000233786">
    <property type="component" value="Unassembled WGS sequence"/>
</dbReference>
<dbReference type="SUPFAM" id="SSF49899">
    <property type="entry name" value="Concanavalin A-like lectins/glucanases"/>
    <property type="match status" value="1"/>
</dbReference>
<evidence type="ECO:0000256" key="3">
    <source>
        <dbReference type="ARBA" id="ARBA00022837"/>
    </source>
</evidence>
<dbReference type="Gene3D" id="2.60.120.200">
    <property type="match status" value="1"/>
</dbReference>
<dbReference type="OrthoDB" id="3760580at2"/>
<comment type="caution">
    <text evidence="7">The sequence shown here is derived from an EMBL/GenBank/DDBJ whole genome shotgun (WGS) entry which is preliminary data.</text>
</comment>
<keyword evidence="3" id="KW-0106">Calcium</keyword>
<dbReference type="AlphaFoldDB" id="A0A2N3Y5Z7"/>
<protein>
    <submittedName>
        <fullName evidence="7">Pentaxin family protein</fullName>
    </submittedName>
</protein>
<gene>
    <name evidence="7" type="ORF">A8926_6400</name>
</gene>
<dbReference type="EMBL" id="PJNB01000001">
    <property type="protein sequence ID" value="PKW18328.1"/>
    <property type="molecule type" value="Genomic_DNA"/>
</dbReference>
<evidence type="ECO:0000256" key="4">
    <source>
        <dbReference type="ARBA" id="ARBA00023157"/>
    </source>
</evidence>
<keyword evidence="5" id="KW-0325">Glycoprotein</keyword>
<keyword evidence="4" id="KW-1015">Disulfide bond</keyword>
<evidence type="ECO:0000313" key="7">
    <source>
        <dbReference type="EMBL" id="PKW18328.1"/>
    </source>
</evidence>
<feature type="domain" description="Pentraxin (PTX)" evidence="6">
    <location>
        <begin position="56"/>
        <end position="275"/>
    </location>
</feature>
<comment type="cofactor">
    <cofactor evidence="1">
        <name>Ca(2+)</name>
        <dbReference type="ChEBI" id="CHEBI:29108"/>
    </cofactor>
</comment>
<evidence type="ECO:0000256" key="1">
    <source>
        <dbReference type="ARBA" id="ARBA00001913"/>
    </source>
</evidence>
<dbReference type="PANTHER" id="PTHR19277">
    <property type="entry name" value="PENTRAXIN"/>
    <property type="match status" value="1"/>
</dbReference>
<dbReference type="RefSeq" id="WP_143539681.1">
    <property type="nucleotide sequence ID" value="NZ_CP061007.1"/>
</dbReference>
<keyword evidence="2" id="KW-0479">Metal-binding</keyword>
<accession>A0A2N3Y5Z7</accession>
<name>A0A2N3Y5Z7_SACSN</name>
<proteinExistence type="predicted"/>
<evidence type="ECO:0000259" key="6">
    <source>
        <dbReference type="SMART" id="SM00159"/>
    </source>
</evidence>
<dbReference type="STRING" id="994479.GCA_000194155_07055"/>
<dbReference type="InterPro" id="IPR013320">
    <property type="entry name" value="ConA-like_dom_sf"/>
</dbReference>
<organism evidence="7 8">
    <name type="scientific">Saccharopolyspora spinosa</name>
    <dbReference type="NCBI Taxonomy" id="60894"/>
    <lineage>
        <taxon>Bacteria</taxon>
        <taxon>Bacillati</taxon>
        <taxon>Actinomycetota</taxon>
        <taxon>Actinomycetes</taxon>
        <taxon>Pseudonocardiales</taxon>
        <taxon>Pseudonocardiaceae</taxon>
        <taxon>Saccharopolyspora</taxon>
    </lineage>
</organism>
<evidence type="ECO:0000256" key="5">
    <source>
        <dbReference type="ARBA" id="ARBA00023180"/>
    </source>
</evidence>
<dbReference type="Pfam" id="PF00354">
    <property type="entry name" value="Pentaxin"/>
    <property type="match status" value="1"/>
</dbReference>
<dbReference type="InterPro" id="IPR051360">
    <property type="entry name" value="Neuronal_Pentraxin_Related"/>
</dbReference>
<dbReference type="GO" id="GO:0046872">
    <property type="term" value="F:metal ion binding"/>
    <property type="evidence" value="ECO:0007669"/>
    <property type="project" value="UniProtKB-KW"/>
</dbReference>
<evidence type="ECO:0000313" key="8">
    <source>
        <dbReference type="Proteomes" id="UP000233786"/>
    </source>
</evidence>
<evidence type="ECO:0000256" key="2">
    <source>
        <dbReference type="ARBA" id="ARBA00022723"/>
    </source>
</evidence>
<sequence>MNQPAGTAWAEADVADLARFALGDRPEFIVELHLRPRTEVVPLIEHRSARDRYALLLDPVGALLFRTRKPRQWMLAQQLRAFPTRAFTAVLDLCPLRGDVETTLFSYAVPEAGTVLALREQRAGGLTLDIAGEQVPFDVFLDYAQWQRLAVTWDSGTGQARLYQDDGAARVTAEATGKPLPPLDVPVSTRTAARGAELPPGGSLVVGQYQGAPGVLGEFDLRRGLRGAVSEVDVWADSGGPVNRPQWTSEPSPGAVGRWRFTAGGLAVGEAPGSNGAASPAHLGGFGPGELRDVRAYRVVAVLGNRAWTSRSALPVGGTHRIELRGTGGDPELLVDGAPLALDPLDPRDLPCFDAPRFRIGPVQDVSRVRLDRGGAKAHEFITADRSGDRLIARSGSPDLGFEQ</sequence>
<dbReference type="SMART" id="SM00159">
    <property type="entry name" value="PTX"/>
    <property type="match status" value="1"/>
</dbReference>
<reference evidence="7" key="1">
    <citation type="submission" date="2017-12" db="EMBL/GenBank/DDBJ databases">
        <title>Sequencing the genomes of 1000 Actinobacteria strains.</title>
        <authorList>
            <person name="Klenk H.-P."/>
        </authorList>
    </citation>
    <scope>NUCLEOTIDE SEQUENCE [LARGE SCALE GENOMIC DNA]</scope>
    <source>
        <strain evidence="7">DSM 44228</strain>
    </source>
</reference>
<dbReference type="InterPro" id="IPR001759">
    <property type="entry name" value="PTX_dom"/>
</dbReference>
<keyword evidence="8" id="KW-1185">Reference proteome</keyword>
<dbReference type="PANTHER" id="PTHR19277:SF125">
    <property type="entry name" value="B6"/>
    <property type="match status" value="1"/>
</dbReference>